<evidence type="ECO:0000313" key="1">
    <source>
        <dbReference type="EMBL" id="VDO84845.1"/>
    </source>
</evidence>
<sequence length="52" mass="5986">MESSESLLTTEDTVRNCSLYDEKALEVSDKRLLILLRSEKIVPYEVISFFSS</sequence>
<reference evidence="1 2" key="1">
    <citation type="submission" date="2018-11" db="EMBL/GenBank/DDBJ databases">
        <authorList>
            <consortium name="Pathogen Informatics"/>
        </authorList>
    </citation>
    <scope>NUCLEOTIDE SEQUENCE [LARGE SCALE GENOMIC DNA]</scope>
    <source>
        <strain evidence="1 2">Zambia</strain>
    </source>
</reference>
<dbReference type="AlphaFoldDB" id="A0A3P8CJH2"/>
<evidence type="ECO:0000313" key="2">
    <source>
        <dbReference type="Proteomes" id="UP000277204"/>
    </source>
</evidence>
<keyword evidence="2" id="KW-1185">Reference proteome</keyword>
<name>A0A3P8CJH2_9TREM</name>
<proteinExistence type="predicted"/>
<dbReference type="EMBL" id="UZAI01004194">
    <property type="protein sequence ID" value="VDO84845.1"/>
    <property type="molecule type" value="Genomic_DNA"/>
</dbReference>
<accession>A0A3P8CJH2</accession>
<dbReference type="Proteomes" id="UP000277204">
    <property type="component" value="Unassembled WGS sequence"/>
</dbReference>
<protein>
    <submittedName>
        <fullName evidence="1">Uncharacterized protein</fullName>
    </submittedName>
</protein>
<organism evidence="1 2">
    <name type="scientific">Schistosoma margrebowiei</name>
    <dbReference type="NCBI Taxonomy" id="48269"/>
    <lineage>
        <taxon>Eukaryota</taxon>
        <taxon>Metazoa</taxon>
        <taxon>Spiralia</taxon>
        <taxon>Lophotrochozoa</taxon>
        <taxon>Platyhelminthes</taxon>
        <taxon>Trematoda</taxon>
        <taxon>Digenea</taxon>
        <taxon>Strigeidida</taxon>
        <taxon>Schistosomatoidea</taxon>
        <taxon>Schistosomatidae</taxon>
        <taxon>Schistosoma</taxon>
    </lineage>
</organism>
<gene>
    <name evidence="1" type="ORF">SMRZ_LOCUS9116</name>
</gene>